<dbReference type="Pfam" id="PF01261">
    <property type="entry name" value="AP_endonuc_2"/>
    <property type="match status" value="1"/>
</dbReference>
<keyword evidence="3" id="KW-1185">Reference proteome</keyword>
<keyword evidence="2" id="KW-0413">Isomerase</keyword>
<dbReference type="Gene3D" id="3.20.20.150">
    <property type="entry name" value="Divalent-metal-dependent TIM barrel enzymes"/>
    <property type="match status" value="1"/>
</dbReference>
<dbReference type="PANTHER" id="PTHR12110">
    <property type="entry name" value="HYDROXYPYRUVATE ISOMERASE"/>
    <property type="match status" value="1"/>
</dbReference>
<organism evidence="2 3">
    <name type="scientific">Roseibium suaedae</name>
    <dbReference type="NCBI Taxonomy" id="735517"/>
    <lineage>
        <taxon>Bacteria</taxon>
        <taxon>Pseudomonadati</taxon>
        <taxon>Pseudomonadota</taxon>
        <taxon>Alphaproteobacteria</taxon>
        <taxon>Hyphomicrobiales</taxon>
        <taxon>Stappiaceae</taxon>
        <taxon>Roseibium</taxon>
    </lineage>
</organism>
<dbReference type="InterPro" id="IPR036237">
    <property type="entry name" value="Xyl_isomerase-like_sf"/>
</dbReference>
<protein>
    <submittedName>
        <fullName evidence="2">Sugar phosphate isomerase/epimerase</fullName>
    </submittedName>
</protein>
<evidence type="ECO:0000313" key="3">
    <source>
        <dbReference type="Proteomes" id="UP000186002"/>
    </source>
</evidence>
<evidence type="ECO:0000313" key="2">
    <source>
        <dbReference type="EMBL" id="SHM77761.1"/>
    </source>
</evidence>
<accession>A0A1M7LHX3</accession>
<dbReference type="Proteomes" id="UP000186002">
    <property type="component" value="Unassembled WGS sequence"/>
</dbReference>
<sequence>MTAFSFQLYSAREFPPLEGTLKKVADAGYAQVEGYGPVYEDAAATRAAIDAAGLTMPSGHFSLDLLENNEEKVLDIAKTLGMKAIYCPYIMPADRPSDSAGWEAFAKRLEALHARYSAHGYDFGWHNHDFEFVALADGKLPMEIILETAPSISWEADIAWVVRGGADPIAWIKRYGSRITAVHVKDIAPSGENTDEDGWADVGHGTMDWKGIMDALKGTKASIFVMEHDKPNDCDRFAARSISATKAW</sequence>
<feature type="domain" description="Xylose isomerase-like TIM barrel" evidence="1">
    <location>
        <begin position="21"/>
        <end position="231"/>
    </location>
</feature>
<dbReference type="OrthoDB" id="9798407at2"/>
<dbReference type="AlphaFoldDB" id="A0A1M7LHX3"/>
<evidence type="ECO:0000259" key="1">
    <source>
        <dbReference type="Pfam" id="PF01261"/>
    </source>
</evidence>
<dbReference type="PANTHER" id="PTHR12110:SF41">
    <property type="entry name" value="INOSOSE DEHYDRATASE"/>
    <property type="match status" value="1"/>
</dbReference>
<dbReference type="SUPFAM" id="SSF51658">
    <property type="entry name" value="Xylose isomerase-like"/>
    <property type="match status" value="1"/>
</dbReference>
<proteinExistence type="predicted"/>
<gene>
    <name evidence="2" type="ORF">SAMN05444272_3212</name>
</gene>
<dbReference type="EMBL" id="FRBW01000003">
    <property type="protein sequence ID" value="SHM77761.1"/>
    <property type="molecule type" value="Genomic_DNA"/>
</dbReference>
<reference evidence="2 3" key="1">
    <citation type="submission" date="2016-11" db="EMBL/GenBank/DDBJ databases">
        <authorList>
            <person name="Jaros S."/>
            <person name="Januszkiewicz K."/>
            <person name="Wedrychowicz H."/>
        </authorList>
    </citation>
    <scope>NUCLEOTIDE SEQUENCE [LARGE SCALE GENOMIC DNA]</scope>
    <source>
        <strain evidence="2 3">DSM 22153</strain>
    </source>
</reference>
<name>A0A1M7LHX3_9HYPH</name>
<dbReference type="GO" id="GO:0016853">
    <property type="term" value="F:isomerase activity"/>
    <property type="evidence" value="ECO:0007669"/>
    <property type="project" value="UniProtKB-KW"/>
</dbReference>
<dbReference type="STRING" id="735517.SAMN05444272_3212"/>
<dbReference type="InterPro" id="IPR013022">
    <property type="entry name" value="Xyl_isomerase-like_TIM-brl"/>
</dbReference>
<dbReference type="RefSeq" id="WP_073014309.1">
    <property type="nucleotide sequence ID" value="NZ_FRBW01000003.1"/>
</dbReference>
<dbReference type="InterPro" id="IPR050312">
    <property type="entry name" value="IolE/XylAMocC-like"/>
</dbReference>